<dbReference type="Pfam" id="PF12326">
    <property type="entry name" value="EOS1"/>
    <property type="match status" value="1"/>
</dbReference>
<sequence length="332" mass="36766">MKSPTTTTAALHDDPRTGVFTPSTPPVVIPSNLRRASSHSQLDGRSYGNGLETDGYSEDENILWTSLNGARSRFGSSPTSRRTKLISTGSIRGAGETETELDEPPKHLPTSRRVPTPPPMTGPSLLTRLTPLLFQTFRLLSVVPAVFGALYHLFKLLSRPTIPSEPSPSSPQYIHHPIDHFISILWALLTAHQCLRLTTGLLVRWKAYYPPLATHIRLLALQAICWPATQYTLVLFNHAKRPVICWAIIGSTTSISRSVQIWVTSNLNFWTREGSGLRGRGASDAGRGGAPIVGGQRRWDWTEVGVKCALPMGIMYFIMAWAEAFRREWEGC</sequence>
<dbReference type="GO" id="GO:0034599">
    <property type="term" value="P:cellular response to oxidative stress"/>
    <property type="evidence" value="ECO:0007669"/>
    <property type="project" value="InterPro"/>
</dbReference>
<dbReference type="InterPro" id="IPR021100">
    <property type="entry name" value="N-glycosylation_EOS1"/>
</dbReference>
<evidence type="ECO:0000313" key="2">
    <source>
        <dbReference type="EMBL" id="KIJ31466.1"/>
    </source>
</evidence>
<dbReference type="HOGENOM" id="CLU_038950_0_0_1"/>
<reference evidence="2 3" key="1">
    <citation type="submission" date="2014-06" db="EMBL/GenBank/DDBJ databases">
        <title>Evolutionary Origins and Diversification of the Mycorrhizal Mutualists.</title>
        <authorList>
            <consortium name="DOE Joint Genome Institute"/>
            <consortium name="Mycorrhizal Genomics Consortium"/>
            <person name="Kohler A."/>
            <person name="Kuo A."/>
            <person name="Nagy L.G."/>
            <person name="Floudas D."/>
            <person name="Copeland A."/>
            <person name="Barry K.W."/>
            <person name="Cichocki N."/>
            <person name="Veneault-Fourrey C."/>
            <person name="LaButti K."/>
            <person name="Lindquist E.A."/>
            <person name="Lipzen A."/>
            <person name="Lundell T."/>
            <person name="Morin E."/>
            <person name="Murat C."/>
            <person name="Riley R."/>
            <person name="Ohm R."/>
            <person name="Sun H."/>
            <person name="Tunlid A."/>
            <person name="Henrissat B."/>
            <person name="Grigoriev I.V."/>
            <person name="Hibbett D.S."/>
            <person name="Martin F."/>
        </authorList>
    </citation>
    <scope>NUCLEOTIDE SEQUENCE [LARGE SCALE GENOMIC DNA]</scope>
    <source>
        <strain evidence="2 3">SS14</strain>
    </source>
</reference>
<organism evidence="2 3">
    <name type="scientific">Sphaerobolus stellatus (strain SS14)</name>
    <dbReference type="NCBI Taxonomy" id="990650"/>
    <lineage>
        <taxon>Eukaryota</taxon>
        <taxon>Fungi</taxon>
        <taxon>Dikarya</taxon>
        <taxon>Basidiomycota</taxon>
        <taxon>Agaricomycotina</taxon>
        <taxon>Agaricomycetes</taxon>
        <taxon>Phallomycetidae</taxon>
        <taxon>Geastrales</taxon>
        <taxon>Sphaerobolaceae</taxon>
        <taxon>Sphaerobolus</taxon>
    </lineage>
</organism>
<feature type="compositionally biased region" description="Polar residues" evidence="1">
    <location>
        <begin position="70"/>
        <end position="90"/>
    </location>
</feature>
<accession>A0A0C9V1M6</accession>
<evidence type="ECO:0000313" key="3">
    <source>
        <dbReference type="Proteomes" id="UP000054279"/>
    </source>
</evidence>
<dbReference type="GO" id="GO:0006487">
    <property type="term" value="P:protein N-linked glycosylation"/>
    <property type="evidence" value="ECO:0007669"/>
    <property type="project" value="TreeGrafter"/>
</dbReference>
<proteinExistence type="predicted"/>
<protein>
    <submittedName>
        <fullName evidence="2">Uncharacterized protein</fullName>
    </submittedName>
</protein>
<dbReference type="PANTHER" id="PTHR28147">
    <property type="entry name" value="N-GLYCOSYLATION PROTEIN EOS1"/>
    <property type="match status" value="1"/>
</dbReference>
<dbReference type="AlphaFoldDB" id="A0A0C9V1M6"/>
<gene>
    <name evidence="2" type="ORF">M422DRAFT_185957</name>
</gene>
<dbReference type="EMBL" id="KN837242">
    <property type="protein sequence ID" value="KIJ31466.1"/>
    <property type="molecule type" value="Genomic_DNA"/>
</dbReference>
<evidence type="ECO:0000256" key="1">
    <source>
        <dbReference type="SAM" id="MobiDB-lite"/>
    </source>
</evidence>
<keyword evidence="3" id="KW-1185">Reference proteome</keyword>
<feature type="region of interest" description="Disordered" evidence="1">
    <location>
        <begin position="1"/>
        <end position="53"/>
    </location>
</feature>
<feature type="region of interest" description="Disordered" evidence="1">
    <location>
        <begin position="70"/>
        <end position="119"/>
    </location>
</feature>
<name>A0A0C9V1M6_SPHS4</name>
<dbReference type="GO" id="GO:0005789">
    <property type="term" value="C:endoplasmic reticulum membrane"/>
    <property type="evidence" value="ECO:0007669"/>
    <property type="project" value="InterPro"/>
</dbReference>
<dbReference type="OrthoDB" id="2139606at2759"/>
<feature type="compositionally biased region" description="Polar residues" evidence="1">
    <location>
        <begin position="34"/>
        <end position="43"/>
    </location>
</feature>
<dbReference type="PANTHER" id="PTHR28147:SF1">
    <property type="entry name" value="N-GLYCOSYLATION PROTEIN EOS1"/>
    <property type="match status" value="1"/>
</dbReference>
<dbReference type="Proteomes" id="UP000054279">
    <property type="component" value="Unassembled WGS sequence"/>
</dbReference>